<dbReference type="AlphaFoldDB" id="A0A9D1F7V4"/>
<protein>
    <recommendedName>
        <fullName evidence="3">Cyclophilin-like domain-containing protein</fullName>
    </recommendedName>
</protein>
<feature type="region of interest" description="Disordered" evidence="1">
    <location>
        <begin position="20"/>
        <end position="70"/>
    </location>
</feature>
<dbReference type="SUPFAM" id="SSF50891">
    <property type="entry name" value="Cyclophilin-like"/>
    <property type="match status" value="1"/>
</dbReference>
<reference evidence="4" key="1">
    <citation type="submission" date="2020-10" db="EMBL/GenBank/DDBJ databases">
        <authorList>
            <person name="Gilroy R."/>
        </authorList>
    </citation>
    <scope>NUCLEOTIDE SEQUENCE</scope>
    <source>
        <strain evidence="4">ChiBcec16-1751</strain>
    </source>
</reference>
<evidence type="ECO:0000256" key="2">
    <source>
        <dbReference type="SAM" id="SignalP"/>
    </source>
</evidence>
<feature type="domain" description="Cyclophilin-like" evidence="3">
    <location>
        <begin position="73"/>
        <end position="181"/>
    </location>
</feature>
<feature type="chain" id="PRO_5039160148" description="Cyclophilin-like domain-containing protein" evidence="2">
    <location>
        <begin position="26"/>
        <end position="183"/>
    </location>
</feature>
<name>A0A9D1F7V4_9FIRM</name>
<dbReference type="EMBL" id="DVJJ01000019">
    <property type="protein sequence ID" value="HIS63918.1"/>
    <property type="molecule type" value="Genomic_DNA"/>
</dbReference>
<feature type="signal peptide" evidence="2">
    <location>
        <begin position="1"/>
        <end position="25"/>
    </location>
</feature>
<organism evidence="4 5">
    <name type="scientific">Candidatus Avoscillospira avistercoris</name>
    <dbReference type="NCBI Taxonomy" id="2840707"/>
    <lineage>
        <taxon>Bacteria</taxon>
        <taxon>Bacillati</taxon>
        <taxon>Bacillota</taxon>
        <taxon>Clostridia</taxon>
        <taxon>Eubacteriales</taxon>
        <taxon>Oscillospiraceae</taxon>
        <taxon>Oscillospiraceae incertae sedis</taxon>
        <taxon>Candidatus Avoscillospira</taxon>
    </lineage>
</organism>
<keyword evidence="2" id="KW-0732">Signal</keyword>
<dbReference type="Gene3D" id="2.40.100.20">
    <property type="match status" value="1"/>
</dbReference>
<dbReference type="InterPro" id="IPR041183">
    <property type="entry name" value="Cyclophilin-like"/>
</dbReference>
<accession>A0A9D1F7V4</accession>
<gene>
    <name evidence="4" type="ORF">IAA83_00930</name>
</gene>
<reference evidence="4" key="2">
    <citation type="journal article" date="2021" name="PeerJ">
        <title>Extensive microbial diversity within the chicken gut microbiome revealed by metagenomics and culture.</title>
        <authorList>
            <person name="Gilroy R."/>
            <person name="Ravi A."/>
            <person name="Getino M."/>
            <person name="Pursley I."/>
            <person name="Horton D.L."/>
            <person name="Alikhan N.F."/>
            <person name="Baker D."/>
            <person name="Gharbi K."/>
            <person name="Hall N."/>
            <person name="Watson M."/>
            <person name="Adriaenssens E.M."/>
            <person name="Foster-Nyarko E."/>
            <person name="Jarju S."/>
            <person name="Secka A."/>
            <person name="Antonio M."/>
            <person name="Oren A."/>
            <person name="Chaudhuri R.R."/>
            <person name="La Ragione R."/>
            <person name="Hildebrand F."/>
            <person name="Pallen M.J."/>
        </authorList>
    </citation>
    <scope>NUCLEOTIDE SEQUENCE</scope>
    <source>
        <strain evidence="4">ChiBcec16-1751</strain>
    </source>
</reference>
<comment type="caution">
    <text evidence="4">The sequence shown here is derived from an EMBL/GenBank/DDBJ whole genome shotgun (WGS) entry which is preliminary data.</text>
</comment>
<dbReference type="PROSITE" id="PS51257">
    <property type="entry name" value="PROKAR_LIPOPROTEIN"/>
    <property type="match status" value="1"/>
</dbReference>
<evidence type="ECO:0000259" key="3">
    <source>
        <dbReference type="Pfam" id="PF18050"/>
    </source>
</evidence>
<proteinExistence type="predicted"/>
<evidence type="ECO:0000256" key="1">
    <source>
        <dbReference type="SAM" id="MobiDB-lite"/>
    </source>
</evidence>
<dbReference type="Pfam" id="PF18050">
    <property type="entry name" value="Cyclophil_like2"/>
    <property type="match status" value="1"/>
</dbReference>
<evidence type="ECO:0000313" key="5">
    <source>
        <dbReference type="Proteomes" id="UP000886741"/>
    </source>
</evidence>
<sequence>MTKLFCVLLAALGLSACGTASEAPADPVTLPPQVSVEEQEPADTGTAEPSEPSNTSSPAAETEPSEEESALKITVGDYEFTATFADNPSAEEFRELLAQGPVTVTMEDYGGFEKVGPLGTTLTRSDEQITTEPGDVILYQGNQITIYYGTNSWNFSRLARIDAPTDLEEKLGEGTVQVTFSLS</sequence>
<dbReference type="Proteomes" id="UP000886741">
    <property type="component" value="Unassembled WGS sequence"/>
</dbReference>
<evidence type="ECO:0000313" key="4">
    <source>
        <dbReference type="EMBL" id="HIS63918.1"/>
    </source>
</evidence>
<dbReference type="InterPro" id="IPR029000">
    <property type="entry name" value="Cyclophilin-like_dom_sf"/>
</dbReference>